<dbReference type="WBParaSite" id="L893_g24044.t1">
    <property type="protein sequence ID" value="L893_g24044.t1"/>
    <property type="gene ID" value="L893_g24044"/>
</dbReference>
<keyword evidence="2" id="KW-0812">Transmembrane</keyword>
<dbReference type="SUPFAM" id="SSF81321">
    <property type="entry name" value="Family A G protein-coupled receptor-like"/>
    <property type="match status" value="1"/>
</dbReference>
<feature type="transmembrane region" description="Helical" evidence="2">
    <location>
        <begin position="84"/>
        <end position="113"/>
    </location>
</feature>
<feature type="transmembrane region" description="Helical" evidence="2">
    <location>
        <begin position="211"/>
        <end position="234"/>
    </location>
</feature>
<accession>A0A1I7Z978</accession>
<dbReference type="PANTHER" id="PTHR23021:SF28">
    <property type="entry name" value="SERPENTINE RECEPTOR, CLASS T-RELATED"/>
    <property type="match status" value="1"/>
</dbReference>
<dbReference type="InterPro" id="IPR019425">
    <property type="entry name" value="7TM_GPCR_serpentine_rcpt_Srt"/>
</dbReference>
<feature type="transmembrane region" description="Helical" evidence="2">
    <location>
        <begin position="119"/>
        <end position="144"/>
    </location>
</feature>
<feature type="transmembrane region" description="Helical" evidence="2">
    <location>
        <begin position="51"/>
        <end position="72"/>
    </location>
</feature>
<feature type="compositionally biased region" description="Polar residues" evidence="1">
    <location>
        <begin position="1"/>
        <end position="17"/>
    </location>
</feature>
<keyword evidence="2" id="KW-1133">Transmembrane helix</keyword>
<feature type="region of interest" description="Disordered" evidence="1">
    <location>
        <begin position="1"/>
        <end position="23"/>
    </location>
</feature>
<name>A0A1I7Z978_9BILA</name>
<protein>
    <submittedName>
        <fullName evidence="4">Serpentine Receptor, class T</fullName>
    </submittedName>
</protein>
<keyword evidence="2" id="KW-0472">Membrane</keyword>
<evidence type="ECO:0000256" key="2">
    <source>
        <dbReference type="SAM" id="Phobius"/>
    </source>
</evidence>
<evidence type="ECO:0000313" key="4">
    <source>
        <dbReference type="WBParaSite" id="L893_g24044.t1"/>
    </source>
</evidence>
<sequence length="350" mass="39412">MGTLPRPQSSQVPSDQSHNGEHSTWKERYSCDYLSQEEWNAKGVPRLGHGLFSIAFSSVALLLYIPCLIVMRRKEFMDNTCYKIMFYLGIIDVLSQIIDGFINGYLLIIGAVFCSMPHFIYISGTFAFSIWASQSGLCFLLAFNRFLDTCGGKELTDVLFSGFRAHFWCLLSILYGVVMVLFPPPILFTSIGSSWFFDPYFGFNITAGRSYYNPMMGVNNIGITVILFVLYTGMIIKLYLQSRSTTGRVNIQKTIFLQAAFICLLNAITGLVYLYMQFFDSPEWIIVGAAITWQGSNGGPAFVYILFNRTMQRNVFRMLGIKKGPRVGVSSTVQKDMSRAPTSVIPISVR</sequence>
<keyword evidence="3" id="KW-1185">Reference proteome</keyword>
<dbReference type="Proteomes" id="UP000095287">
    <property type="component" value="Unplaced"/>
</dbReference>
<feature type="transmembrane region" description="Helical" evidence="2">
    <location>
        <begin position="255"/>
        <end position="278"/>
    </location>
</feature>
<dbReference type="Pfam" id="PF10321">
    <property type="entry name" value="7TM_GPCR_Srt"/>
    <property type="match status" value="1"/>
</dbReference>
<organism evidence="3 4">
    <name type="scientific">Steinernema glaseri</name>
    <dbReference type="NCBI Taxonomy" id="37863"/>
    <lineage>
        <taxon>Eukaryota</taxon>
        <taxon>Metazoa</taxon>
        <taxon>Ecdysozoa</taxon>
        <taxon>Nematoda</taxon>
        <taxon>Chromadorea</taxon>
        <taxon>Rhabditida</taxon>
        <taxon>Tylenchina</taxon>
        <taxon>Panagrolaimomorpha</taxon>
        <taxon>Strongyloidoidea</taxon>
        <taxon>Steinernematidae</taxon>
        <taxon>Steinernema</taxon>
    </lineage>
</organism>
<feature type="transmembrane region" description="Helical" evidence="2">
    <location>
        <begin position="284"/>
        <end position="307"/>
    </location>
</feature>
<dbReference type="Gene3D" id="1.20.1070.10">
    <property type="entry name" value="Rhodopsin 7-helix transmembrane proteins"/>
    <property type="match status" value="1"/>
</dbReference>
<proteinExistence type="predicted"/>
<dbReference type="PANTHER" id="PTHR23021">
    <property type="entry name" value="SERPENTINE RECEPTOR, CLASS T"/>
    <property type="match status" value="1"/>
</dbReference>
<evidence type="ECO:0000313" key="3">
    <source>
        <dbReference type="Proteomes" id="UP000095287"/>
    </source>
</evidence>
<reference evidence="4" key="1">
    <citation type="submission" date="2016-11" db="UniProtKB">
        <authorList>
            <consortium name="WormBaseParasite"/>
        </authorList>
    </citation>
    <scope>IDENTIFICATION</scope>
</reference>
<feature type="transmembrane region" description="Helical" evidence="2">
    <location>
        <begin position="165"/>
        <end position="191"/>
    </location>
</feature>
<evidence type="ECO:0000256" key="1">
    <source>
        <dbReference type="SAM" id="MobiDB-lite"/>
    </source>
</evidence>
<dbReference type="AlphaFoldDB" id="A0A1I7Z978"/>